<dbReference type="GO" id="GO:0003824">
    <property type="term" value="F:catalytic activity"/>
    <property type="evidence" value="ECO:0007669"/>
    <property type="project" value="InterPro"/>
</dbReference>
<dbReference type="PANTHER" id="PTHR45527:SF1">
    <property type="entry name" value="FATTY ACID SYNTHASE"/>
    <property type="match status" value="1"/>
</dbReference>
<keyword evidence="3" id="KW-1185">Reference proteome</keyword>
<dbReference type="GO" id="GO:0005737">
    <property type="term" value="C:cytoplasm"/>
    <property type="evidence" value="ECO:0007669"/>
    <property type="project" value="TreeGrafter"/>
</dbReference>
<reference evidence="2" key="1">
    <citation type="submission" date="2021-02" db="EMBL/GenBank/DDBJ databases">
        <authorList>
            <person name="Nowell W R."/>
        </authorList>
    </citation>
    <scope>NUCLEOTIDE SEQUENCE</scope>
</reference>
<feature type="non-terminal residue" evidence="2">
    <location>
        <position position="1"/>
    </location>
</feature>
<comment type="caution">
    <text evidence="2">The sequence shown here is derived from an EMBL/GenBank/DDBJ whole genome shotgun (WGS) entry which is preliminary data.</text>
</comment>
<dbReference type="Gene3D" id="3.30.559.30">
    <property type="entry name" value="Nonribosomal peptide synthetase, condensation domain"/>
    <property type="match status" value="1"/>
</dbReference>
<evidence type="ECO:0000313" key="3">
    <source>
        <dbReference type="Proteomes" id="UP000663828"/>
    </source>
</evidence>
<proteinExistence type="predicted"/>
<dbReference type="GO" id="GO:0043041">
    <property type="term" value="P:amino acid activation for nonribosomal peptide biosynthetic process"/>
    <property type="evidence" value="ECO:0007669"/>
    <property type="project" value="TreeGrafter"/>
</dbReference>
<dbReference type="InterPro" id="IPR023213">
    <property type="entry name" value="CAT-like_dom_sf"/>
</dbReference>
<evidence type="ECO:0000313" key="2">
    <source>
        <dbReference type="EMBL" id="CAF1683370.1"/>
    </source>
</evidence>
<dbReference type="AlphaFoldDB" id="A0A816H411"/>
<dbReference type="Proteomes" id="UP000663828">
    <property type="component" value="Unassembled WGS sequence"/>
</dbReference>
<evidence type="ECO:0000259" key="1">
    <source>
        <dbReference type="Pfam" id="PF00668"/>
    </source>
</evidence>
<feature type="domain" description="Condensation" evidence="1">
    <location>
        <begin position="1"/>
        <end position="297"/>
    </location>
</feature>
<dbReference type="Pfam" id="PF00668">
    <property type="entry name" value="Condensation"/>
    <property type="match status" value="1"/>
</dbReference>
<dbReference type="GO" id="GO:0031177">
    <property type="term" value="F:phosphopantetheine binding"/>
    <property type="evidence" value="ECO:0007669"/>
    <property type="project" value="TreeGrafter"/>
</dbReference>
<protein>
    <recommendedName>
        <fullName evidence="1">Condensation domain-containing protein</fullName>
    </recommendedName>
</protein>
<sequence>HALFDFPSMDIFLHDLNLAYTTGQLPSDNDDATLRYIDYAMIEHEMAMSGASMFWLDALHDCDLDRPLSLPYDRHRLTNEHRTGRGTSVCFDFGCDLSNELIRYASSHDVSIRQVSLAIYYVFLFKLTNGEKDLCTGMNTDGRYRDELKSVIGMFANTIPLRCRLDAHWNWNRLIVHVSEMLSSSMKYSYFPLQRILAQHPHVVKPAFLDSSFEYRLFSRQRAENEVIIGESTLTRKAFSVQINEDEIMSKFDFTFIIQHESNTNQLACTINASLDLFNVTSVNKIAQRIQTMLSQLFISDTIYTQKSICDMQLALPHENLLIQSLNNTQVSHAPTPCIHTEFVRQATIHQQKLAVELDEQSLTYAELLHYVQVLSLHLLSQYRVAAGDVVCQCVERSLSMVS</sequence>
<dbReference type="SUPFAM" id="SSF56801">
    <property type="entry name" value="Acetyl-CoA synthetase-like"/>
    <property type="match status" value="1"/>
</dbReference>
<dbReference type="PANTHER" id="PTHR45527">
    <property type="entry name" value="NONRIBOSOMAL PEPTIDE SYNTHETASE"/>
    <property type="match status" value="1"/>
</dbReference>
<dbReference type="Gene3D" id="3.40.50.12780">
    <property type="entry name" value="N-terminal domain of ligase-like"/>
    <property type="match status" value="1"/>
</dbReference>
<dbReference type="EMBL" id="CAJNOR010015825">
    <property type="protein sequence ID" value="CAF1683370.1"/>
    <property type="molecule type" value="Genomic_DNA"/>
</dbReference>
<name>A0A816H411_ADIRI</name>
<dbReference type="Gene3D" id="3.30.559.10">
    <property type="entry name" value="Chloramphenicol acetyltransferase-like domain"/>
    <property type="match status" value="1"/>
</dbReference>
<dbReference type="InterPro" id="IPR042099">
    <property type="entry name" value="ANL_N_sf"/>
</dbReference>
<organism evidence="2 3">
    <name type="scientific">Adineta ricciae</name>
    <name type="common">Rotifer</name>
    <dbReference type="NCBI Taxonomy" id="249248"/>
    <lineage>
        <taxon>Eukaryota</taxon>
        <taxon>Metazoa</taxon>
        <taxon>Spiralia</taxon>
        <taxon>Gnathifera</taxon>
        <taxon>Rotifera</taxon>
        <taxon>Eurotatoria</taxon>
        <taxon>Bdelloidea</taxon>
        <taxon>Adinetida</taxon>
        <taxon>Adinetidae</taxon>
        <taxon>Adineta</taxon>
    </lineage>
</organism>
<dbReference type="SUPFAM" id="SSF52777">
    <property type="entry name" value="CoA-dependent acyltransferases"/>
    <property type="match status" value="1"/>
</dbReference>
<dbReference type="InterPro" id="IPR001242">
    <property type="entry name" value="Condensation_dom"/>
</dbReference>
<dbReference type="GO" id="GO:0044550">
    <property type="term" value="P:secondary metabolite biosynthetic process"/>
    <property type="evidence" value="ECO:0007669"/>
    <property type="project" value="TreeGrafter"/>
</dbReference>
<gene>
    <name evidence="2" type="ORF">XAT740_LOCUS61180</name>
</gene>
<accession>A0A816H411</accession>